<dbReference type="CDD" id="cd02901">
    <property type="entry name" value="Macro_Poa1p-like"/>
    <property type="match status" value="1"/>
</dbReference>
<accession>A0A9P0QM12</accession>
<dbReference type="PANTHER" id="PTHR12521:SF0">
    <property type="entry name" value="ADP-RIBOSE GLYCOHYDROLASE OARD1"/>
    <property type="match status" value="1"/>
</dbReference>
<organism evidence="7 8">
    <name type="scientific">[Candida] railenensis</name>
    <dbReference type="NCBI Taxonomy" id="45579"/>
    <lineage>
        <taxon>Eukaryota</taxon>
        <taxon>Fungi</taxon>
        <taxon>Dikarya</taxon>
        <taxon>Ascomycota</taxon>
        <taxon>Saccharomycotina</taxon>
        <taxon>Pichiomycetes</taxon>
        <taxon>Debaryomycetaceae</taxon>
        <taxon>Kurtzmaniella</taxon>
    </lineage>
</organism>
<dbReference type="Gene3D" id="3.40.220.10">
    <property type="entry name" value="Leucine Aminopeptidase, subunit E, domain 1"/>
    <property type="match status" value="1"/>
</dbReference>
<evidence type="ECO:0000256" key="3">
    <source>
        <dbReference type="ARBA" id="ARBA00019744"/>
    </source>
</evidence>
<feature type="region of interest" description="Disordered" evidence="5">
    <location>
        <begin position="115"/>
        <end position="134"/>
    </location>
</feature>
<dbReference type="EMBL" id="CAKXYY010000003">
    <property type="protein sequence ID" value="CAH2351145.1"/>
    <property type="molecule type" value="Genomic_DNA"/>
</dbReference>
<dbReference type="Pfam" id="PF01661">
    <property type="entry name" value="Macro"/>
    <property type="match status" value="1"/>
</dbReference>
<feature type="domain" description="Macro" evidence="6">
    <location>
        <begin position="1"/>
        <end position="171"/>
    </location>
</feature>
<comment type="catalytic activity">
    <reaction evidence="4">
        <text>ADP-alpha-D-ribose 1''-phosphate + H2O = ADP-D-ribose + phosphate</text>
        <dbReference type="Rhea" id="RHEA:25029"/>
        <dbReference type="ChEBI" id="CHEBI:15377"/>
        <dbReference type="ChEBI" id="CHEBI:43474"/>
        <dbReference type="ChEBI" id="CHEBI:57967"/>
        <dbReference type="ChEBI" id="CHEBI:58753"/>
        <dbReference type="EC" id="3.1.3.84"/>
    </reaction>
</comment>
<keyword evidence="8" id="KW-1185">Reference proteome</keyword>
<reference evidence="7" key="1">
    <citation type="submission" date="2022-03" db="EMBL/GenBank/DDBJ databases">
        <authorList>
            <person name="Legras J.-L."/>
            <person name="Devillers H."/>
            <person name="Grondin C."/>
        </authorList>
    </citation>
    <scope>NUCLEOTIDE SEQUENCE</scope>
    <source>
        <strain evidence="7">CLIB 1423</strain>
    </source>
</reference>
<dbReference type="InterPro" id="IPR002589">
    <property type="entry name" value="Macro_dom"/>
</dbReference>
<evidence type="ECO:0000256" key="5">
    <source>
        <dbReference type="SAM" id="MobiDB-lite"/>
    </source>
</evidence>
<evidence type="ECO:0000256" key="1">
    <source>
        <dbReference type="ARBA" id="ARBA00006575"/>
    </source>
</evidence>
<dbReference type="InterPro" id="IPR050892">
    <property type="entry name" value="ADP-ribose_metab_enzymes"/>
</dbReference>
<dbReference type="PANTHER" id="PTHR12521">
    <property type="entry name" value="PROTEIN C6ORF130"/>
    <property type="match status" value="1"/>
</dbReference>
<dbReference type="Proteomes" id="UP000837801">
    <property type="component" value="Unassembled WGS sequence"/>
</dbReference>
<evidence type="ECO:0000313" key="7">
    <source>
        <dbReference type="EMBL" id="CAH2351145.1"/>
    </source>
</evidence>
<dbReference type="InterPro" id="IPR043472">
    <property type="entry name" value="Macro_dom-like"/>
</dbReference>
<dbReference type="PROSITE" id="PS51154">
    <property type="entry name" value="MACRO"/>
    <property type="match status" value="1"/>
</dbReference>
<comment type="caution">
    <text evidence="7">The sequence shown here is derived from an EMBL/GenBank/DDBJ whole genome shotgun (WGS) entry which is preliminary data.</text>
</comment>
<proteinExistence type="inferred from homology"/>
<protein>
    <recommendedName>
        <fullName evidence="3">ADP-ribose 1''-phosphate phosphatase</fullName>
        <ecNumber evidence="2">3.1.3.84</ecNumber>
    </recommendedName>
</protein>
<evidence type="ECO:0000259" key="6">
    <source>
        <dbReference type="PROSITE" id="PS51154"/>
    </source>
</evidence>
<dbReference type="SUPFAM" id="SSF52949">
    <property type="entry name" value="Macro domain-like"/>
    <property type="match status" value="1"/>
</dbReference>
<dbReference type="SMART" id="SM00506">
    <property type="entry name" value="A1pp"/>
    <property type="match status" value="1"/>
</dbReference>
<dbReference type="GO" id="GO:0140291">
    <property type="term" value="P:peptidyl-glutamate ADP-deribosylation"/>
    <property type="evidence" value="ECO:0007669"/>
    <property type="project" value="TreeGrafter"/>
</dbReference>
<name>A0A9P0QM12_9ASCO</name>
<evidence type="ECO:0000256" key="2">
    <source>
        <dbReference type="ARBA" id="ARBA00012983"/>
    </source>
</evidence>
<dbReference type="AlphaFoldDB" id="A0A9P0QM12"/>
<evidence type="ECO:0000313" key="8">
    <source>
        <dbReference type="Proteomes" id="UP000837801"/>
    </source>
</evidence>
<comment type="similarity">
    <text evidence="1">Belongs to the POA1 family.</text>
</comment>
<evidence type="ECO:0000256" key="4">
    <source>
        <dbReference type="ARBA" id="ARBA00034427"/>
    </source>
</evidence>
<gene>
    <name evidence="7" type="ORF">CLIB1423_03S00364</name>
</gene>
<sequence>MINYIKGDLFSSKSSILCHACNCYGSWGGGIAVIFRKKFPRSYKIYNEHCKKTKAAELLGTTLLIEPENGQRVACLFTSNLTGAKKLPPNEIVHYTDLAMKDLIRQLHLENENGSGDKSLAEAGNGKESETNNLNISMPKINAGLFAVPWDQTEEVLEKYANETEITVYEI</sequence>
<dbReference type="EC" id="3.1.3.84" evidence="2"/>
<dbReference type="OrthoDB" id="2155246at2759"/>